<keyword evidence="3" id="KW-1185">Reference proteome</keyword>
<name>U4LMC4_PYROM</name>
<feature type="compositionally biased region" description="Basic and acidic residues" evidence="1">
    <location>
        <begin position="163"/>
        <end position="172"/>
    </location>
</feature>
<sequence length="187" mass="19947">MRSSPLSSPPLSSPTARPPTPPRAESLWASMQHTLSEVELSNTAIFFGPSHAKALEDLRAAQIALAQAWMIDSDEPEVGRAGGLHGTQGSQAGGSQAHGAQGSQGSQAHTTTGQIQGQDLKVQGTHGEAEDKRKASEMHFNRVAQGVVEVAERLEKVAQAMRGVERESRGVWEEETIESESVRGSCR</sequence>
<reference evidence="2 3" key="1">
    <citation type="journal article" date="2013" name="PLoS Genet.">
        <title>The genome and development-dependent transcriptomes of Pyronema confluens: a window into fungal evolution.</title>
        <authorList>
            <person name="Traeger S."/>
            <person name="Altegoer F."/>
            <person name="Freitag M."/>
            <person name="Gabaldon T."/>
            <person name="Kempken F."/>
            <person name="Kumar A."/>
            <person name="Marcet-Houben M."/>
            <person name="Poggeler S."/>
            <person name="Stajich J.E."/>
            <person name="Nowrousian M."/>
        </authorList>
    </citation>
    <scope>NUCLEOTIDE SEQUENCE [LARGE SCALE GENOMIC DNA]</scope>
    <source>
        <strain evidence="3">CBS 100304</strain>
        <tissue evidence="2">Vegetative mycelium</tissue>
    </source>
</reference>
<dbReference type="Pfam" id="PF17242">
    <property type="entry name" value="DUF5315"/>
    <property type="match status" value="1"/>
</dbReference>
<dbReference type="STRING" id="1076935.U4LMC4"/>
<proteinExistence type="predicted"/>
<evidence type="ECO:0000256" key="1">
    <source>
        <dbReference type="SAM" id="MobiDB-lite"/>
    </source>
</evidence>
<feature type="region of interest" description="Disordered" evidence="1">
    <location>
        <begin position="162"/>
        <end position="187"/>
    </location>
</feature>
<evidence type="ECO:0000313" key="3">
    <source>
        <dbReference type="Proteomes" id="UP000018144"/>
    </source>
</evidence>
<feature type="compositionally biased region" description="Basic and acidic residues" evidence="1">
    <location>
        <begin position="127"/>
        <end position="138"/>
    </location>
</feature>
<dbReference type="OMA" id="AMASVEM"/>
<dbReference type="eggNOG" id="ENOG502SATJ">
    <property type="taxonomic scope" value="Eukaryota"/>
</dbReference>
<dbReference type="Proteomes" id="UP000018144">
    <property type="component" value="Unassembled WGS sequence"/>
</dbReference>
<dbReference type="EMBL" id="HF936006">
    <property type="protein sequence ID" value="CCX33093.1"/>
    <property type="molecule type" value="Genomic_DNA"/>
</dbReference>
<feature type="region of interest" description="Disordered" evidence="1">
    <location>
        <begin position="1"/>
        <end position="26"/>
    </location>
</feature>
<gene>
    <name evidence="2" type="ORF">PCON_14124</name>
</gene>
<dbReference type="AlphaFoldDB" id="U4LMC4"/>
<dbReference type="OrthoDB" id="4158841at2759"/>
<evidence type="ECO:0000313" key="2">
    <source>
        <dbReference type="EMBL" id="CCX33093.1"/>
    </source>
</evidence>
<feature type="compositionally biased region" description="Low complexity" evidence="1">
    <location>
        <begin position="88"/>
        <end position="109"/>
    </location>
</feature>
<feature type="compositionally biased region" description="Pro residues" evidence="1">
    <location>
        <begin position="7"/>
        <end position="22"/>
    </location>
</feature>
<protein>
    <submittedName>
        <fullName evidence="2">Uncharacterized protein</fullName>
    </submittedName>
</protein>
<organism evidence="2 3">
    <name type="scientific">Pyronema omphalodes (strain CBS 100304)</name>
    <name type="common">Pyronema confluens</name>
    <dbReference type="NCBI Taxonomy" id="1076935"/>
    <lineage>
        <taxon>Eukaryota</taxon>
        <taxon>Fungi</taxon>
        <taxon>Dikarya</taxon>
        <taxon>Ascomycota</taxon>
        <taxon>Pezizomycotina</taxon>
        <taxon>Pezizomycetes</taxon>
        <taxon>Pezizales</taxon>
        <taxon>Pyronemataceae</taxon>
        <taxon>Pyronema</taxon>
    </lineage>
</organism>
<accession>U4LMC4</accession>
<feature type="region of interest" description="Disordered" evidence="1">
    <location>
        <begin position="76"/>
        <end position="138"/>
    </location>
</feature>